<dbReference type="Pfam" id="PF01609">
    <property type="entry name" value="DDE_Tnp_1"/>
    <property type="match status" value="1"/>
</dbReference>
<dbReference type="RefSeq" id="WP_015401464.1">
    <property type="nucleotide sequence ID" value="NC_020302.1"/>
</dbReference>
<protein>
    <submittedName>
        <fullName evidence="2">Transposase</fullName>
    </submittedName>
</protein>
<dbReference type="SUPFAM" id="SSF53098">
    <property type="entry name" value="Ribonuclease H-like"/>
    <property type="match status" value="1"/>
</dbReference>
<sequence length="507" mass="56253">MSPSIRTVRTGSGATAVQVIWGWKQGKPDLQHLGSAHTPEDLAVLKAKAQRLIDGEQMSLDLGVDTTPAGTGSVDAPVPVTGERASHLIDAITGAFRLLGLKEATDHDQVFEHLVMARIVQPGSKLDSVETLAEVGVRSASYATIKRRLPAYATTDFRDQITQACARHAGTGPGVLVLYDVTTLYFETEEADDFHKPGFSKERRLEPQITVGLLSDAHGFPLSVGAFEGNMAETRTMLPMIRRFQESFDVDDITVVADAGMFSSGNKKAIVDAGLHYIIGTKFKDLPYVIAQWRRDHPDQDYEDKQIWVEADRTGRGPEGTPHRVTYYRYSWDRARRTLKGIDEQVAKAEKAIAGKIAVKRNRFVDLKAPNKQVNWALVNKNKSLAGIKGFETSRTDLEPEEVIGAYGRLLKIEKAFRMSKSDLKARPIYHRTRESIDAHLTVVMAAMAVGHLLEERSGLSLKRLVRTLKKYRTFELEVPGQTIHTASPLPDDVTELITRLSAARPY</sequence>
<dbReference type="eggNOG" id="COG5421">
    <property type="taxonomic scope" value="Bacteria"/>
</dbReference>
<dbReference type="InterPro" id="IPR047654">
    <property type="entry name" value="IS1634_transpos"/>
</dbReference>
<dbReference type="NCBIfam" id="NF033559">
    <property type="entry name" value="transpos_IS1634"/>
    <property type="match status" value="1"/>
</dbReference>
<dbReference type="GO" id="GO:0006313">
    <property type="term" value="P:DNA transposition"/>
    <property type="evidence" value="ECO:0007669"/>
    <property type="project" value="InterPro"/>
</dbReference>
<dbReference type="GO" id="GO:0004803">
    <property type="term" value="F:transposase activity"/>
    <property type="evidence" value="ECO:0007669"/>
    <property type="project" value="InterPro"/>
</dbReference>
<dbReference type="Proteomes" id="UP000011723">
    <property type="component" value="Chromosome"/>
</dbReference>
<dbReference type="HOGENOM" id="CLU_022426_1_1_11"/>
<gene>
    <name evidence="2" type="ORF">A605_10240</name>
</gene>
<dbReference type="InterPro" id="IPR002559">
    <property type="entry name" value="Transposase_11"/>
</dbReference>
<keyword evidence="3" id="KW-1185">Reference proteome</keyword>
<dbReference type="PANTHER" id="PTHR34614">
    <property type="match status" value="1"/>
</dbReference>
<feature type="domain" description="Transposase IS4-like" evidence="1">
    <location>
        <begin position="176"/>
        <end position="447"/>
    </location>
</feature>
<dbReference type="KEGG" id="chn:A605_10240"/>
<organism evidence="2 3">
    <name type="scientific">Corynebacterium halotolerans YIM 70093 = DSM 44683</name>
    <dbReference type="NCBI Taxonomy" id="1121362"/>
    <lineage>
        <taxon>Bacteria</taxon>
        <taxon>Bacillati</taxon>
        <taxon>Actinomycetota</taxon>
        <taxon>Actinomycetes</taxon>
        <taxon>Mycobacteriales</taxon>
        <taxon>Corynebacteriaceae</taxon>
        <taxon>Corynebacterium</taxon>
    </lineage>
</organism>
<proteinExistence type="predicted"/>
<evidence type="ECO:0000313" key="3">
    <source>
        <dbReference type="Proteomes" id="UP000011723"/>
    </source>
</evidence>
<evidence type="ECO:0000259" key="1">
    <source>
        <dbReference type="Pfam" id="PF01609"/>
    </source>
</evidence>
<dbReference type="InterPro" id="IPR012337">
    <property type="entry name" value="RNaseH-like_sf"/>
</dbReference>
<accession>M1NNY4</accession>
<dbReference type="EMBL" id="CP003697">
    <property type="protein sequence ID" value="AGF73048.1"/>
    <property type="molecule type" value="Genomic_DNA"/>
</dbReference>
<dbReference type="STRING" id="1121362.A605_10240"/>
<evidence type="ECO:0000313" key="2">
    <source>
        <dbReference type="EMBL" id="AGF73048.1"/>
    </source>
</evidence>
<dbReference type="PATRIC" id="fig|1121362.3.peg.2074"/>
<dbReference type="AlphaFoldDB" id="M1NNY4"/>
<name>M1NNY4_9CORY</name>
<reference evidence="2 3" key="1">
    <citation type="journal article" date="2012" name="Stand. Genomic Sci.">
        <title>Genome sequence of the halotolerant bacterium Corynebacterium halotolerans type strain YIM 70093(T) (= DSM 44683(T)).</title>
        <authorList>
            <person name="Ruckert C."/>
            <person name="Albersmeier A."/>
            <person name="Al-Dilaimi A."/>
            <person name="Niehaus K."/>
            <person name="Szczepanowski R."/>
            <person name="Kalinowski J."/>
        </authorList>
    </citation>
    <scope>NUCLEOTIDE SEQUENCE [LARGE SCALE GENOMIC DNA]</scope>
    <source>
        <strain evidence="2">YIM 70093</strain>
    </source>
</reference>
<dbReference type="GO" id="GO:0003677">
    <property type="term" value="F:DNA binding"/>
    <property type="evidence" value="ECO:0007669"/>
    <property type="project" value="InterPro"/>
</dbReference>
<dbReference type="PANTHER" id="PTHR34614:SF2">
    <property type="entry name" value="TRANSPOSASE IS4-LIKE DOMAIN-CONTAINING PROTEIN"/>
    <property type="match status" value="1"/>
</dbReference>